<dbReference type="SMART" id="SM01149">
    <property type="entry name" value="DUF1237"/>
    <property type="match status" value="1"/>
</dbReference>
<evidence type="ECO:0008006" key="4">
    <source>
        <dbReference type="Google" id="ProtNLM"/>
    </source>
</evidence>
<evidence type="ECO:0000256" key="1">
    <source>
        <dbReference type="SAM" id="SignalP"/>
    </source>
</evidence>
<dbReference type="InterPro" id="IPR012341">
    <property type="entry name" value="6hp_glycosidase-like_sf"/>
</dbReference>
<dbReference type="PANTHER" id="PTHR31047:SF1">
    <property type="entry name" value="DUF1237 DOMAIN-CONTAINING PROTEIN"/>
    <property type="match status" value="1"/>
</dbReference>
<evidence type="ECO:0000313" key="2">
    <source>
        <dbReference type="EMBL" id="QKX63979.1"/>
    </source>
</evidence>
<dbReference type="GeneID" id="55998630"/>
<sequence>MVSTWILFALAAVAAAQDCQDYVSYTGQAHAPFSSGKYNFSSMRPPEECRSFSSSEVEGVITDMQQKIADPDLYQLFQNAWPNTLDTTVRWVGNSSDDTSEELSFIITGDIDAMWLRDSANQLKSYLPVLSANNTIGSLYRGAINLQARYLNESFFCQAFQPPAESQISATANGAVDNDNVTPSYNNNTVFECKWELDSVASFLDLSASYYRVTNDSSFFSNYQWTQTVQSILNQSYYLQNSTYSADGSVTTTPYTFTRLSSDSEGTQDNSGSGNAFENTGLIRSWFRPSDDATIYQGFIPANMMFSSALSSSVSIANAIGESDLADQMSTLAKTVSKAIQKWGVKKVTTVDGQTTSVYAFEVDGYGSQNIMDDANLPSLLGAPVYGYVGTNDTTFQATRKLLLSSKNPYYGNGSVIAGIGSPHTGFGRVWPMSLIVRIMTSDDDEEIISTLELLLGSTGGTGLIHESVNVNDGGDFSRQWFAWANGLFGQMILELYQRKPHILQHSFQ</sequence>
<dbReference type="GO" id="GO:0005975">
    <property type="term" value="P:carbohydrate metabolic process"/>
    <property type="evidence" value="ECO:0007669"/>
    <property type="project" value="InterPro"/>
</dbReference>
<keyword evidence="3" id="KW-1185">Reference proteome</keyword>
<reference evidence="3" key="1">
    <citation type="submission" date="2020-06" db="EMBL/GenBank/DDBJ databases">
        <title>A chromosome-scale genome assembly of Talaromyces rugulosus W13939.</title>
        <authorList>
            <person name="Wang B."/>
            <person name="Guo L."/>
            <person name="Ye K."/>
            <person name="Wang L."/>
        </authorList>
    </citation>
    <scope>NUCLEOTIDE SEQUENCE [LARGE SCALE GENOMIC DNA]</scope>
    <source>
        <strain evidence="3">W13939</strain>
    </source>
</reference>
<protein>
    <recommendedName>
        <fullName evidence="4">Glycoside hydrolase family 125 protein</fullName>
    </recommendedName>
</protein>
<dbReference type="InterPro" id="IPR008928">
    <property type="entry name" value="6-hairpin_glycosidase_sf"/>
</dbReference>
<feature type="signal peptide" evidence="1">
    <location>
        <begin position="1"/>
        <end position="16"/>
    </location>
</feature>
<dbReference type="Gene3D" id="1.50.10.10">
    <property type="match status" value="1"/>
</dbReference>
<feature type="chain" id="PRO_5028951736" description="Glycoside hydrolase family 125 protein" evidence="1">
    <location>
        <begin position="17"/>
        <end position="509"/>
    </location>
</feature>
<dbReference type="InterPro" id="IPR008313">
    <property type="entry name" value="GH125"/>
</dbReference>
<organism evidence="2 3">
    <name type="scientific">Talaromyces rugulosus</name>
    <name type="common">Penicillium rugulosum</name>
    <dbReference type="NCBI Taxonomy" id="121627"/>
    <lineage>
        <taxon>Eukaryota</taxon>
        <taxon>Fungi</taxon>
        <taxon>Dikarya</taxon>
        <taxon>Ascomycota</taxon>
        <taxon>Pezizomycotina</taxon>
        <taxon>Eurotiomycetes</taxon>
        <taxon>Eurotiomycetidae</taxon>
        <taxon>Eurotiales</taxon>
        <taxon>Trichocomaceae</taxon>
        <taxon>Talaromyces</taxon>
        <taxon>Talaromyces sect. Islandici</taxon>
    </lineage>
</organism>
<dbReference type="RefSeq" id="XP_035350153.1">
    <property type="nucleotide sequence ID" value="XM_035494260.1"/>
</dbReference>
<dbReference type="SUPFAM" id="SSF48208">
    <property type="entry name" value="Six-hairpin glycosidases"/>
    <property type="match status" value="1"/>
</dbReference>
<evidence type="ECO:0000313" key="3">
    <source>
        <dbReference type="Proteomes" id="UP000509510"/>
    </source>
</evidence>
<dbReference type="Pfam" id="PF06824">
    <property type="entry name" value="Glyco_hydro_125"/>
    <property type="match status" value="1"/>
</dbReference>
<keyword evidence="1" id="KW-0732">Signal</keyword>
<dbReference type="Proteomes" id="UP000509510">
    <property type="component" value="Chromosome VI"/>
</dbReference>
<name>A0A7H8RBZ3_TALRU</name>
<dbReference type="OrthoDB" id="7771656at2759"/>
<accession>A0A7H8RBZ3</accession>
<dbReference type="KEGG" id="trg:TRUGW13939_11152"/>
<dbReference type="PANTHER" id="PTHR31047">
    <property type="entry name" value="MEIOTICALLY UP-REGULATED GENE 157 PROTEIN"/>
    <property type="match status" value="1"/>
</dbReference>
<proteinExistence type="predicted"/>
<dbReference type="PIRSF" id="PIRSF028846">
    <property type="entry name" value="UCP028846"/>
    <property type="match status" value="1"/>
</dbReference>
<dbReference type="AlphaFoldDB" id="A0A7H8RBZ3"/>
<gene>
    <name evidence="2" type="ORF">TRUGW13939_11152</name>
</gene>
<dbReference type="EMBL" id="CP055903">
    <property type="protein sequence ID" value="QKX63979.1"/>
    <property type="molecule type" value="Genomic_DNA"/>
</dbReference>
<dbReference type="GO" id="GO:0003824">
    <property type="term" value="F:catalytic activity"/>
    <property type="evidence" value="ECO:0007669"/>
    <property type="project" value="UniProtKB-ARBA"/>
</dbReference>